<dbReference type="EMBL" id="VYSG01000005">
    <property type="protein sequence ID" value="NEG70594.1"/>
    <property type="molecule type" value="Genomic_DNA"/>
</dbReference>
<evidence type="ECO:0000259" key="3">
    <source>
        <dbReference type="Pfam" id="PF00930"/>
    </source>
</evidence>
<feature type="region of interest" description="Disordered" evidence="1">
    <location>
        <begin position="772"/>
        <end position="814"/>
    </location>
</feature>
<dbReference type="GO" id="GO:0006508">
    <property type="term" value="P:proteolysis"/>
    <property type="evidence" value="ECO:0007669"/>
    <property type="project" value="InterPro"/>
</dbReference>
<organism evidence="4 5">
    <name type="scientific">Bifidobacterium choloepi</name>
    <dbReference type="NCBI Taxonomy" id="2614131"/>
    <lineage>
        <taxon>Bacteria</taxon>
        <taxon>Bacillati</taxon>
        <taxon>Actinomycetota</taxon>
        <taxon>Actinomycetes</taxon>
        <taxon>Bifidobacteriales</taxon>
        <taxon>Bifidobacteriaceae</taxon>
        <taxon>Bifidobacterium</taxon>
    </lineage>
</organism>
<dbReference type="RefSeq" id="WP_163228195.1">
    <property type="nucleotide sequence ID" value="NZ_VYSG01000005.1"/>
</dbReference>
<accession>A0A6I5NHA2</accession>
<dbReference type="AlphaFoldDB" id="A0A6I5NHA2"/>
<feature type="domain" description="Peptidase S9 prolyl oligopeptidase catalytic" evidence="2">
    <location>
        <begin position="704"/>
        <end position="756"/>
    </location>
</feature>
<protein>
    <submittedName>
        <fullName evidence="4">Prolyl oligopeptidase family serine peptidase</fullName>
    </submittedName>
</protein>
<dbReference type="SUPFAM" id="SSF53474">
    <property type="entry name" value="alpha/beta-Hydrolases"/>
    <property type="match status" value="1"/>
</dbReference>
<gene>
    <name evidence="4" type="ORF">F6S87_08315</name>
</gene>
<dbReference type="Pfam" id="PF00326">
    <property type="entry name" value="Peptidase_S9"/>
    <property type="match status" value="2"/>
</dbReference>
<dbReference type="GO" id="GO:0008236">
    <property type="term" value="F:serine-type peptidase activity"/>
    <property type="evidence" value="ECO:0007669"/>
    <property type="project" value="InterPro"/>
</dbReference>
<dbReference type="PANTHER" id="PTHR11731">
    <property type="entry name" value="PROTEASE FAMILY S9B,C DIPEPTIDYL-PEPTIDASE IV-RELATED"/>
    <property type="match status" value="1"/>
</dbReference>
<feature type="domain" description="Peptidase S9 prolyl oligopeptidase catalytic" evidence="2">
    <location>
        <begin position="823"/>
        <end position="959"/>
    </location>
</feature>
<comment type="caution">
    <text evidence="4">The sequence shown here is derived from an EMBL/GenBank/DDBJ whole genome shotgun (WGS) entry which is preliminary data.</text>
</comment>
<dbReference type="GO" id="GO:0008239">
    <property type="term" value="F:dipeptidyl-peptidase activity"/>
    <property type="evidence" value="ECO:0007669"/>
    <property type="project" value="TreeGrafter"/>
</dbReference>
<name>A0A6I5NHA2_9BIFI</name>
<sequence length="961" mass="102595">MTDVSAQSAATIHAIDEYPRLKARTVKFSCGAPRSATLLGDGSRMLFLRSDGPEDTVTSLWLSEFAGSPLAHHEIKLADPRDLLADNANAGIAVSKEELMRRQRARETGTGIVRYSVDAAGDRAAFLLDEHVYVVDIASRHVVRLEAPADGSSAAAGTAAAARPAPDMAATSPSDAPVSAEISPDGTVVACTTGTRIVAGRLPETLDGATTASWHPATVLELTAAERAAGTVRLGLAEFAAQEEMDRYAGFWWGPDSRTLLVERYDSSAEPLWYISDPANPADGPVAHRYPRALTENAKVSLLAVRIGEAGPLKETSVTTDLGEGGELVERRERRLETKCVAHVEWDAEAYEYLAVVDWQVGHQPVILVQNRAQTDDLVLEIAMPDAETWRRYEHDSRHVALHAARQAEKAEHRAGEQPVESFRQDIQPADDDSEANAAEEGSFPVILTRELERHHNDQWLDLRAGTPAFTPDGRLVGALADMAADTNRLTVDGKPFTPAGWQVRTVLDVDDESVLAVAQLTPQLADPATIPASWLAADGTLPTGERAHDARSHDVVMFGFDGSVHAVTGEPGVWTAGRRGGGLMVAGRSMHGDRLTMTHVYANPGATALAAAGVDDGNDSSGMAAALSTANPDGVAVIENHATVPGFEPHVTFTELGEDGLFAAIVAPSPASPYANMTQLPVLMTPYGGPGFQEVTFDRSAYLDAQWWADQGFLVVIADGHGTTGRGPLWDRAIWHNMKAVTLADQVAAVESLSAAVDGLNRDLDKALDGASATASPESADLATRTAGTAGVGHGRHSAHGRHASAEAAEVPERRHLPRPDLAHVAMIGWSYGGFLSATAVLDAPATFAAACAGAPPTDWTLYDTHYTERYLGLNPATYVKNSIIEDAPQLKRPLMLIHGFADDNVTVAHSLRLSDALMKAGRDHTFLPLTGVTHMTNDPDVARNLLILQRDFLKRALAD</sequence>
<feature type="region of interest" description="Disordered" evidence="1">
    <location>
        <begin position="156"/>
        <end position="182"/>
    </location>
</feature>
<dbReference type="Proteomes" id="UP000469292">
    <property type="component" value="Unassembled WGS sequence"/>
</dbReference>
<dbReference type="SUPFAM" id="SSF82171">
    <property type="entry name" value="DPP6 N-terminal domain-like"/>
    <property type="match status" value="1"/>
</dbReference>
<feature type="domain" description="Dipeptidylpeptidase IV N-terminal" evidence="3">
    <location>
        <begin position="222"/>
        <end position="376"/>
    </location>
</feature>
<feature type="compositionally biased region" description="Basic residues" evidence="1">
    <location>
        <begin position="795"/>
        <end position="804"/>
    </location>
</feature>
<dbReference type="Pfam" id="PF00930">
    <property type="entry name" value="DPPIV_N"/>
    <property type="match status" value="1"/>
</dbReference>
<evidence type="ECO:0000259" key="2">
    <source>
        <dbReference type="Pfam" id="PF00326"/>
    </source>
</evidence>
<dbReference type="Gene3D" id="2.140.10.30">
    <property type="entry name" value="Dipeptidylpeptidase IV, N-terminal domain"/>
    <property type="match status" value="1"/>
</dbReference>
<feature type="compositionally biased region" description="Low complexity" evidence="1">
    <location>
        <begin position="156"/>
        <end position="172"/>
    </location>
</feature>
<dbReference type="InterPro" id="IPR029058">
    <property type="entry name" value="AB_hydrolase_fold"/>
</dbReference>
<dbReference type="InterPro" id="IPR002469">
    <property type="entry name" value="Peptidase_S9B_N"/>
</dbReference>
<reference evidence="4 5" key="1">
    <citation type="submission" date="2019-09" db="EMBL/GenBank/DDBJ databases">
        <title>Phylogenetic characterization of a novel taxon of the genus Bifidobacterium: Bifidobacterium choloepi sp. nov.</title>
        <authorList>
            <person name="Modesto M."/>
            <person name="Satti M."/>
        </authorList>
    </citation>
    <scope>NUCLEOTIDE SEQUENCE [LARGE SCALE GENOMIC DNA]</scope>
    <source>
        <strain evidence="4 5">BRDM6</strain>
    </source>
</reference>
<evidence type="ECO:0000256" key="1">
    <source>
        <dbReference type="SAM" id="MobiDB-lite"/>
    </source>
</evidence>
<dbReference type="InterPro" id="IPR050278">
    <property type="entry name" value="Serine_Prot_S9B/DPPIV"/>
</dbReference>
<dbReference type="InterPro" id="IPR001375">
    <property type="entry name" value="Peptidase_S9_cat"/>
</dbReference>
<evidence type="ECO:0000313" key="4">
    <source>
        <dbReference type="EMBL" id="NEG70594.1"/>
    </source>
</evidence>
<evidence type="ECO:0000313" key="5">
    <source>
        <dbReference type="Proteomes" id="UP000469292"/>
    </source>
</evidence>
<dbReference type="Gene3D" id="3.40.50.1820">
    <property type="entry name" value="alpha/beta hydrolase"/>
    <property type="match status" value="1"/>
</dbReference>
<dbReference type="PANTHER" id="PTHR11731:SF193">
    <property type="entry name" value="DIPEPTIDYL PEPTIDASE 9"/>
    <property type="match status" value="1"/>
</dbReference>
<keyword evidence="5" id="KW-1185">Reference proteome</keyword>
<proteinExistence type="predicted"/>